<organism evidence="5 6">
    <name type="scientific">Gnathostoma spinigerum</name>
    <dbReference type="NCBI Taxonomy" id="75299"/>
    <lineage>
        <taxon>Eukaryota</taxon>
        <taxon>Metazoa</taxon>
        <taxon>Ecdysozoa</taxon>
        <taxon>Nematoda</taxon>
        <taxon>Chromadorea</taxon>
        <taxon>Rhabditida</taxon>
        <taxon>Spirurina</taxon>
        <taxon>Gnathostomatomorpha</taxon>
        <taxon>Gnathostomatoidea</taxon>
        <taxon>Gnathostomatidae</taxon>
        <taxon>Gnathostoma</taxon>
    </lineage>
</organism>
<evidence type="ECO:0000313" key="6">
    <source>
        <dbReference type="Proteomes" id="UP001608902"/>
    </source>
</evidence>
<keyword evidence="1 3" id="KW-0863">Zinc-finger</keyword>
<gene>
    <name evidence="5" type="ORF">AB6A40_008606</name>
</gene>
<reference evidence="5 6" key="1">
    <citation type="submission" date="2024-08" db="EMBL/GenBank/DDBJ databases">
        <title>Gnathostoma spinigerum genome.</title>
        <authorList>
            <person name="Gonzalez-Bertolin B."/>
            <person name="Monzon S."/>
            <person name="Zaballos A."/>
            <person name="Jimenez P."/>
            <person name="Dekumyoy P."/>
            <person name="Varona S."/>
            <person name="Cuesta I."/>
            <person name="Sumanam S."/>
            <person name="Adisakwattana P."/>
            <person name="Gasser R.B."/>
            <person name="Hernandez-Gonzalez A."/>
            <person name="Young N.D."/>
            <person name="Perteguer M.J."/>
        </authorList>
    </citation>
    <scope>NUCLEOTIDE SEQUENCE [LARGE SCALE GENOMIC DNA]</scope>
    <source>
        <strain evidence="5">AL3</strain>
        <tissue evidence="5">Liver</tissue>
    </source>
</reference>
<dbReference type="EMBL" id="JBGFUD010008112">
    <property type="protein sequence ID" value="MFH4981897.1"/>
    <property type="molecule type" value="Genomic_DNA"/>
</dbReference>
<evidence type="ECO:0000256" key="1">
    <source>
        <dbReference type="ARBA" id="ARBA00022771"/>
    </source>
</evidence>
<dbReference type="Proteomes" id="UP001608902">
    <property type="component" value="Unassembled WGS sequence"/>
</dbReference>
<dbReference type="InterPro" id="IPR013083">
    <property type="entry name" value="Znf_RING/FYVE/PHD"/>
</dbReference>
<dbReference type="PROSITE" id="PS50089">
    <property type="entry name" value="ZF_RING_2"/>
    <property type="match status" value="1"/>
</dbReference>
<sequence>MLGELVSVLRRGLRQWHRGVIDECAVRSSRKDSDVDAIIRRLITKFENEPDDPAFCTDDECCICLQRRASVRALPCAHKVFCRLCAVQLIELAIKENRVRMSCVVCRTDIARLQYIRPRRGIQVEVHNAPYESPYPPYRSFRSSVEQSLHCVPFPVNSSHFHL</sequence>
<protein>
    <recommendedName>
        <fullName evidence="4">RING-type domain-containing protein</fullName>
    </recommendedName>
</protein>
<evidence type="ECO:0000256" key="2">
    <source>
        <dbReference type="ARBA" id="ARBA00022833"/>
    </source>
</evidence>
<keyword evidence="1 3" id="KW-0479">Metal-binding</keyword>
<evidence type="ECO:0000259" key="4">
    <source>
        <dbReference type="PROSITE" id="PS50089"/>
    </source>
</evidence>
<accession>A0ABD6ERX3</accession>
<comment type="caution">
    <text evidence="5">The sequence shown here is derived from an EMBL/GenBank/DDBJ whole genome shotgun (WGS) entry which is preliminary data.</text>
</comment>
<dbReference type="Pfam" id="PF13920">
    <property type="entry name" value="zf-C3HC4_3"/>
    <property type="match status" value="1"/>
</dbReference>
<dbReference type="InterPro" id="IPR001841">
    <property type="entry name" value="Znf_RING"/>
</dbReference>
<evidence type="ECO:0000313" key="5">
    <source>
        <dbReference type="EMBL" id="MFH4981897.1"/>
    </source>
</evidence>
<dbReference type="SUPFAM" id="SSF57850">
    <property type="entry name" value="RING/U-box"/>
    <property type="match status" value="1"/>
</dbReference>
<dbReference type="SMART" id="SM00184">
    <property type="entry name" value="RING"/>
    <property type="match status" value="1"/>
</dbReference>
<dbReference type="GO" id="GO:0008270">
    <property type="term" value="F:zinc ion binding"/>
    <property type="evidence" value="ECO:0007669"/>
    <property type="project" value="UniProtKB-KW"/>
</dbReference>
<keyword evidence="6" id="KW-1185">Reference proteome</keyword>
<feature type="domain" description="RING-type" evidence="4">
    <location>
        <begin position="61"/>
        <end position="107"/>
    </location>
</feature>
<evidence type="ECO:0000256" key="3">
    <source>
        <dbReference type="PROSITE-ProRule" id="PRU00175"/>
    </source>
</evidence>
<dbReference type="AlphaFoldDB" id="A0ABD6ERX3"/>
<dbReference type="Gene3D" id="3.30.40.10">
    <property type="entry name" value="Zinc/RING finger domain, C3HC4 (zinc finger)"/>
    <property type="match status" value="1"/>
</dbReference>
<proteinExistence type="predicted"/>
<keyword evidence="2" id="KW-0862">Zinc</keyword>
<name>A0ABD6ERX3_9BILA</name>